<keyword evidence="5" id="KW-0472">Membrane</keyword>
<dbReference type="Gene3D" id="6.10.340.10">
    <property type="match status" value="1"/>
</dbReference>
<dbReference type="InterPro" id="IPR003594">
    <property type="entry name" value="HATPase_dom"/>
</dbReference>
<name>A0A9D2QC17_9FIRM</name>
<proteinExistence type="predicted"/>
<evidence type="ECO:0000313" key="7">
    <source>
        <dbReference type="EMBL" id="HJC75589.1"/>
    </source>
</evidence>
<evidence type="ECO:0000256" key="3">
    <source>
        <dbReference type="ARBA" id="ARBA00022679"/>
    </source>
</evidence>
<dbReference type="InterPro" id="IPR036890">
    <property type="entry name" value="HATPase_C_sf"/>
</dbReference>
<protein>
    <submittedName>
        <fullName evidence="7">Sensor histidine kinase</fullName>
    </submittedName>
</protein>
<evidence type="ECO:0000256" key="4">
    <source>
        <dbReference type="ARBA" id="ARBA00022777"/>
    </source>
</evidence>
<evidence type="ECO:0000256" key="2">
    <source>
        <dbReference type="ARBA" id="ARBA00022553"/>
    </source>
</evidence>
<dbReference type="InterPro" id="IPR003660">
    <property type="entry name" value="HAMP_dom"/>
</dbReference>
<dbReference type="EMBL" id="DWVY01000058">
    <property type="protein sequence ID" value="HJC75589.1"/>
    <property type="molecule type" value="Genomic_DNA"/>
</dbReference>
<dbReference type="SUPFAM" id="SSF55874">
    <property type="entry name" value="ATPase domain of HSP90 chaperone/DNA topoisomerase II/histidine kinase"/>
    <property type="match status" value="1"/>
</dbReference>
<dbReference type="GO" id="GO:0000155">
    <property type="term" value="F:phosphorelay sensor kinase activity"/>
    <property type="evidence" value="ECO:0007669"/>
    <property type="project" value="InterPro"/>
</dbReference>
<dbReference type="AlphaFoldDB" id="A0A9D2QC17"/>
<feature type="transmembrane region" description="Helical" evidence="5">
    <location>
        <begin position="83"/>
        <end position="104"/>
    </location>
</feature>
<evidence type="ECO:0000259" key="6">
    <source>
        <dbReference type="PROSITE" id="PS50885"/>
    </source>
</evidence>
<dbReference type="Gene3D" id="3.30.565.10">
    <property type="entry name" value="Histidine kinase-like ATPase, C-terminal domain"/>
    <property type="match status" value="1"/>
</dbReference>
<comment type="subcellular location">
    <subcellularLocation>
        <location evidence="1">Membrane</location>
    </subcellularLocation>
</comment>
<dbReference type="PROSITE" id="PS50885">
    <property type="entry name" value="HAMP"/>
    <property type="match status" value="1"/>
</dbReference>
<dbReference type="PANTHER" id="PTHR34220:SF7">
    <property type="entry name" value="SENSOR HISTIDINE KINASE YPDA"/>
    <property type="match status" value="1"/>
</dbReference>
<dbReference type="PANTHER" id="PTHR34220">
    <property type="entry name" value="SENSOR HISTIDINE KINASE YPDA"/>
    <property type="match status" value="1"/>
</dbReference>
<dbReference type="GO" id="GO:0016020">
    <property type="term" value="C:membrane"/>
    <property type="evidence" value="ECO:0007669"/>
    <property type="project" value="UniProtKB-SubCell"/>
</dbReference>
<keyword evidence="4 7" id="KW-0418">Kinase</keyword>
<keyword evidence="2" id="KW-0597">Phosphoprotein</keyword>
<feature type="domain" description="HAMP" evidence="6">
    <location>
        <begin position="106"/>
        <end position="157"/>
    </location>
</feature>
<keyword evidence="3" id="KW-0808">Transferase</keyword>
<keyword evidence="5" id="KW-1133">Transmembrane helix</keyword>
<gene>
    <name evidence="7" type="ORF">H9697_11735</name>
</gene>
<keyword evidence="5" id="KW-0812">Transmembrane</keyword>
<evidence type="ECO:0000256" key="5">
    <source>
        <dbReference type="SAM" id="Phobius"/>
    </source>
</evidence>
<evidence type="ECO:0000313" key="8">
    <source>
        <dbReference type="Proteomes" id="UP000823902"/>
    </source>
</evidence>
<reference evidence="7" key="2">
    <citation type="submission" date="2021-04" db="EMBL/GenBank/DDBJ databases">
        <authorList>
            <person name="Gilroy R."/>
        </authorList>
    </citation>
    <scope>NUCLEOTIDE SEQUENCE</scope>
    <source>
        <strain evidence="7">CHK196-7946</strain>
    </source>
</reference>
<organism evidence="7 8">
    <name type="scientific">Candidatus Mediterraneibacter faecavium</name>
    <dbReference type="NCBI Taxonomy" id="2838668"/>
    <lineage>
        <taxon>Bacteria</taxon>
        <taxon>Bacillati</taxon>
        <taxon>Bacillota</taxon>
        <taxon>Clostridia</taxon>
        <taxon>Lachnospirales</taxon>
        <taxon>Lachnospiraceae</taxon>
        <taxon>Mediterraneibacter</taxon>
    </lineage>
</organism>
<reference evidence="7" key="1">
    <citation type="journal article" date="2021" name="PeerJ">
        <title>Extensive microbial diversity within the chicken gut microbiome revealed by metagenomics and culture.</title>
        <authorList>
            <person name="Gilroy R."/>
            <person name="Ravi A."/>
            <person name="Getino M."/>
            <person name="Pursley I."/>
            <person name="Horton D.L."/>
            <person name="Alikhan N.F."/>
            <person name="Baker D."/>
            <person name="Gharbi K."/>
            <person name="Hall N."/>
            <person name="Watson M."/>
            <person name="Adriaenssens E.M."/>
            <person name="Foster-Nyarko E."/>
            <person name="Jarju S."/>
            <person name="Secka A."/>
            <person name="Antonio M."/>
            <person name="Oren A."/>
            <person name="Chaudhuri R.R."/>
            <person name="La Ragione R."/>
            <person name="Hildebrand F."/>
            <person name="Pallen M.J."/>
        </authorList>
    </citation>
    <scope>NUCLEOTIDE SEQUENCE</scope>
    <source>
        <strain evidence="7">CHK196-7946</strain>
    </source>
</reference>
<dbReference type="Pfam" id="PF02518">
    <property type="entry name" value="HATPase_c"/>
    <property type="match status" value="1"/>
</dbReference>
<accession>A0A9D2QC17</accession>
<sequence length="367" mass="41598">MVGCTENYNVYGGVLYDSLEGEKSVLSGMDAVTKNNFLRSDGIEDVGFNEKMYVKSIVSRESGWTITFVTPGNIIDFDKRNTLFLFVMIGILTFLVAGTCSYIFTHNITRTIRKLRDYVDSLRKGEKKQISFDPKDEIGMIGNEFIHVVEENEALTMNLYKSLYREKEAELEVLLAQINPHFLYNALDSIFWMAEEHDVPEISETVVALSRIFRLSLNNGEKTTTVRQELELVESYLQIQKVRFEDKLSVDIQVSEPVLSTVIPKFLLQPLVENAVSHGIAPKENGGHIWVRITSEGEYLYFTVEDDGVGFDIKEKNVLLSGYALKNINERVKLTYGETCGVVIESQVGKGTKASVRINRRMPTGER</sequence>
<dbReference type="Proteomes" id="UP000823902">
    <property type="component" value="Unassembled WGS sequence"/>
</dbReference>
<dbReference type="Pfam" id="PF06580">
    <property type="entry name" value="His_kinase"/>
    <property type="match status" value="1"/>
</dbReference>
<dbReference type="InterPro" id="IPR050640">
    <property type="entry name" value="Bact_2-comp_sensor_kinase"/>
</dbReference>
<evidence type="ECO:0000256" key="1">
    <source>
        <dbReference type="ARBA" id="ARBA00004370"/>
    </source>
</evidence>
<dbReference type="InterPro" id="IPR010559">
    <property type="entry name" value="Sig_transdc_His_kin_internal"/>
</dbReference>
<comment type="caution">
    <text evidence="7">The sequence shown here is derived from an EMBL/GenBank/DDBJ whole genome shotgun (WGS) entry which is preliminary data.</text>
</comment>